<dbReference type="EMBL" id="LAQI01000064">
    <property type="protein sequence ID" value="KKY23769.1"/>
    <property type="molecule type" value="Genomic_DNA"/>
</dbReference>
<protein>
    <submittedName>
        <fullName evidence="1">Uncharacterized protein</fullName>
    </submittedName>
</protein>
<evidence type="ECO:0000313" key="1">
    <source>
        <dbReference type="EMBL" id="KKY23769.1"/>
    </source>
</evidence>
<reference evidence="1 2" key="2">
    <citation type="submission" date="2015-05" db="EMBL/GenBank/DDBJ databases">
        <title>Distinctive expansion of gene families associated with plant cell wall degradation and secondary metabolism in the genomes of grapevine trunk pathogens.</title>
        <authorList>
            <person name="Lawrence D.P."/>
            <person name="Travadon R."/>
            <person name="Rolshausen P.E."/>
            <person name="Baumgartner K."/>
        </authorList>
    </citation>
    <scope>NUCLEOTIDE SEQUENCE [LARGE SCALE GENOMIC DNA]</scope>
    <source>
        <strain evidence="1">DS831</strain>
    </source>
</reference>
<gene>
    <name evidence="1" type="ORF">UCDDS831_g02800</name>
</gene>
<dbReference type="AlphaFoldDB" id="A0A0G2EN60"/>
<name>A0A0G2EN60_9PEZI</name>
<accession>A0A0G2EN60</accession>
<proteinExistence type="predicted"/>
<organism evidence="1 2">
    <name type="scientific">Diplodia seriata</name>
    <dbReference type="NCBI Taxonomy" id="420778"/>
    <lineage>
        <taxon>Eukaryota</taxon>
        <taxon>Fungi</taxon>
        <taxon>Dikarya</taxon>
        <taxon>Ascomycota</taxon>
        <taxon>Pezizomycotina</taxon>
        <taxon>Dothideomycetes</taxon>
        <taxon>Dothideomycetes incertae sedis</taxon>
        <taxon>Botryosphaeriales</taxon>
        <taxon>Botryosphaeriaceae</taxon>
        <taxon>Diplodia</taxon>
    </lineage>
</organism>
<reference evidence="1 2" key="1">
    <citation type="submission" date="2015-03" db="EMBL/GenBank/DDBJ databases">
        <authorList>
            <person name="Morales-Cruz A."/>
            <person name="Amrine K.C."/>
            <person name="Cantu D."/>
        </authorList>
    </citation>
    <scope>NUCLEOTIDE SEQUENCE [LARGE SCALE GENOMIC DNA]</scope>
    <source>
        <strain evidence="1">DS831</strain>
    </source>
</reference>
<sequence length="108" mass="11916">MSTARDPSTRERIINAANLLFASGVPVFASSTSRFDLVASTTPDGSGIHVKLQQWHRVGDSSLRCVVAIVGPTKNSYRDALHALAEDLERMVEQSRTTHHQQTFTPIR</sequence>
<evidence type="ECO:0000313" key="2">
    <source>
        <dbReference type="Proteomes" id="UP000034182"/>
    </source>
</evidence>
<dbReference type="Proteomes" id="UP000034182">
    <property type="component" value="Unassembled WGS sequence"/>
</dbReference>
<comment type="caution">
    <text evidence="1">The sequence shown here is derived from an EMBL/GenBank/DDBJ whole genome shotgun (WGS) entry which is preliminary data.</text>
</comment>